<dbReference type="GO" id="GO:0046555">
    <property type="term" value="F:acetylxylan esterase activity"/>
    <property type="evidence" value="ECO:0007669"/>
    <property type="project" value="UniProtKB-EC"/>
</dbReference>
<evidence type="ECO:0000256" key="2">
    <source>
        <dbReference type="SAM" id="SignalP"/>
    </source>
</evidence>
<dbReference type="InterPro" id="IPR049492">
    <property type="entry name" value="BD-FAE-like_dom"/>
</dbReference>
<feature type="chain" id="PRO_5022700012" evidence="2">
    <location>
        <begin position="20"/>
        <end position="287"/>
    </location>
</feature>
<reference evidence="4 5" key="1">
    <citation type="submission" date="2019-02" db="EMBL/GenBank/DDBJ databases">
        <title>Deep-cultivation of Planctomycetes and their phenomic and genomic characterization uncovers novel biology.</title>
        <authorList>
            <person name="Wiegand S."/>
            <person name="Jogler M."/>
            <person name="Boedeker C."/>
            <person name="Pinto D."/>
            <person name="Vollmers J."/>
            <person name="Rivas-Marin E."/>
            <person name="Kohn T."/>
            <person name="Peeters S.H."/>
            <person name="Heuer A."/>
            <person name="Rast P."/>
            <person name="Oberbeckmann S."/>
            <person name="Bunk B."/>
            <person name="Jeske O."/>
            <person name="Meyerdierks A."/>
            <person name="Storesund J.E."/>
            <person name="Kallscheuer N."/>
            <person name="Luecker S."/>
            <person name="Lage O.M."/>
            <person name="Pohl T."/>
            <person name="Merkel B.J."/>
            <person name="Hornburger P."/>
            <person name="Mueller R.-W."/>
            <person name="Bruemmer F."/>
            <person name="Labrenz M."/>
            <person name="Spormann A.M."/>
            <person name="Op Den Camp H."/>
            <person name="Overmann J."/>
            <person name="Amann R."/>
            <person name="Jetten M.S.M."/>
            <person name="Mascher T."/>
            <person name="Medema M.H."/>
            <person name="Devos D.P."/>
            <person name="Kaster A.-K."/>
            <person name="Ovreas L."/>
            <person name="Rohde M."/>
            <person name="Galperin M.Y."/>
            <person name="Jogler C."/>
        </authorList>
    </citation>
    <scope>NUCLEOTIDE SEQUENCE [LARGE SCALE GENOMIC DNA]</scope>
    <source>
        <strain evidence="4 5">Pan54</strain>
    </source>
</reference>
<dbReference type="AlphaFoldDB" id="A0A5C5XDQ0"/>
<evidence type="ECO:0000259" key="3">
    <source>
        <dbReference type="Pfam" id="PF20434"/>
    </source>
</evidence>
<name>A0A5C5XDQ0_9PLAN</name>
<keyword evidence="2" id="KW-0732">Signal</keyword>
<dbReference type="EMBL" id="SJPG01000001">
    <property type="protein sequence ID" value="TWT60433.1"/>
    <property type="molecule type" value="Genomic_DNA"/>
</dbReference>
<evidence type="ECO:0000313" key="5">
    <source>
        <dbReference type="Proteomes" id="UP000316095"/>
    </source>
</evidence>
<dbReference type="EC" id="3.1.1.72" evidence="4"/>
<dbReference type="InterPro" id="IPR050300">
    <property type="entry name" value="GDXG_lipolytic_enzyme"/>
</dbReference>
<sequence length="287" mass="31490" precursor="true">MIRFVIVLALVLSTTQCIAEVTQLSPERISLWNGNAPNGDGTFEKDDAWLTLHRPEKPNGIAVVICPGGGYGGLVTGPEGHGIAKWLNQHGITGLVLEYRLPKGRPYVPLLDAQRAIQTARANGKQWKINPEKIGIMGFSAGGHLASTAVTHFDHGRQESKNPIERQTSRPDFAILVYPVITMDQSTHGGSRRNLLGENPTDELINLFSNEKQVTKQSSPTFLAHALDDTVVTSSNSQAFYKALQSHDVPTEFLELPSGGHGLNGYQGPMWDAWQMQSLQWLTTLME</sequence>
<dbReference type="SUPFAM" id="SSF53474">
    <property type="entry name" value="alpha/beta-Hydrolases"/>
    <property type="match status" value="1"/>
</dbReference>
<proteinExistence type="predicted"/>
<dbReference type="PANTHER" id="PTHR48081">
    <property type="entry name" value="AB HYDROLASE SUPERFAMILY PROTEIN C4A8.06C"/>
    <property type="match status" value="1"/>
</dbReference>
<comment type="caution">
    <text evidence="4">The sequence shown here is derived from an EMBL/GenBank/DDBJ whole genome shotgun (WGS) entry which is preliminary data.</text>
</comment>
<protein>
    <submittedName>
        <fullName evidence="4">Acetylxylan esterase</fullName>
        <ecNumber evidence="4">3.1.1.72</ecNumber>
    </submittedName>
</protein>
<organism evidence="4 5">
    <name type="scientific">Rubinisphaera italica</name>
    <dbReference type="NCBI Taxonomy" id="2527969"/>
    <lineage>
        <taxon>Bacteria</taxon>
        <taxon>Pseudomonadati</taxon>
        <taxon>Planctomycetota</taxon>
        <taxon>Planctomycetia</taxon>
        <taxon>Planctomycetales</taxon>
        <taxon>Planctomycetaceae</taxon>
        <taxon>Rubinisphaera</taxon>
    </lineage>
</organism>
<dbReference type="InterPro" id="IPR029058">
    <property type="entry name" value="AB_hydrolase_fold"/>
</dbReference>
<evidence type="ECO:0000256" key="1">
    <source>
        <dbReference type="ARBA" id="ARBA00022801"/>
    </source>
</evidence>
<dbReference type="Proteomes" id="UP000316095">
    <property type="component" value="Unassembled WGS sequence"/>
</dbReference>
<dbReference type="Gene3D" id="3.40.50.1820">
    <property type="entry name" value="alpha/beta hydrolase"/>
    <property type="match status" value="1"/>
</dbReference>
<evidence type="ECO:0000313" key="4">
    <source>
        <dbReference type="EMBL" id="TWT60433.1"/>
    </source>
</evidence>
<dbReference type="Pfam" id="PF20434">
    <property type="entry name" value="BD-FAE"/>
    <property type="match status" value="1"/>
</dbReference>
<feature type="signal peptide" evidence="2">
    <location>
        <begin position="1"/>
        <end position="19"/>
    </location>
</feature>
<gene>
    <name evidence="4" type="primary">axeA1_1</name>
    <name evidence="4" type="ORF">Pan54_11470</name>
</gene>
<dbReference type="OrthoDB" id="9794725at2"/>
<dbReference type="PANTHER" id="PTHR48081:SF6">
    <property type="entry name" value="PEPTIDASE S9 PROLYL OLIGOPEPTIDASE CATALYTIC DOMAIN-CONTAINING PROTEIN"/>
    <property type="match status" value="1"/>
</dbReference>
<keyword evidence="1 4" id="KW-0378">Hydrolase</keyword>
<accession>A0A5C5XDQ0</accession>
<dbReference type="RefSeq" id="WP_146502559.1">
    <property type="nucleotide sequence ID" value="NZ_SJPG01000001.1"/>
</dbReference>
<feature type="domain" description="BD-FAE-like" evidence="3">
    <location>
        <begin position="63"/>
        <end position="244"/>
    </location>
</feature>
<keyword evidence="5" id="KW-1185">Reference proteome</keyword>